<evidence type="ECO:0000313" key="2">
    <source>
        <dbReference type="EMBL" id="MBB6505046.1"/>
    </source>
</evidence>
<name>A0A7X0JEH2_9SPHN</name>
<feature type="region of interest" description="Disordered" evidence="1">
    <location>
        <begin position="1"/>
        <end position="42"/>
    </location>
</feature>
<comment type="caution">
    <text evidence="2">The sequence shown here is derived from an EMBL/GenBank/DDBJ whole genome shotgun (WGS) entry which is preliminary data.</text>
</comment>
<feature type="compositionally biased region" description="Basic and acidic residues" evidence="1">
    <location>
        <begin position="21"/>
        <end position="31"/>
    </location>
</feature>
<gene>
    <name evidence="2" type="ORF">F4693_002027</name>
</gene>
<proteinExistence type="predicted"/>
<reference evidence="2 3" key="2">
    <citation type="submission" date="2020-08" db="EMBL/GenBank/DDBJ databases">
        <authorList>
            <person name="Partida-Martinez L."/>
            <person name="Huntemann M."/>
            <person name="Clum A."/>
            <person name="Wang J."/>
            <person name="Palaniappan K."/>
            <person name="Ritter S."/>
            <person name="Chen I.-M."/>
            <person name="Stamatis D."/>
            <person name="Reddy T."/>
            <person name="O'Malley R."/>
            <person name="Daum C."/>
            <person name="Shapiro N."/>
            <person name="Ivanova N."/>
            <person name="Kyrpides N."/>
            <person name="Woyke T."/>
        </authorList>
    </citation>
    <scope>NUCLEOTIDE SEQUENCE [LARGE SCALE GENOMIC DNA]</scope>
    <source>
        <strain evidence="2 3">AS3.13</strain>
    </source>
</reference>
<dbReference type="Proteomes" id="UP000522313">
    <property type="component" value="Unassembled WGS sequence"/>
</dbReference>
<dbReference type="EMBL" id="JACHBT010000009">
    <property type="protein sequence ID" value="MBB6505046.1"/>
    <property type="molecule type" value="Genomic_DNA"/>
</dbReference>
<evidence type="ECO:0000256" key="1">
    <source>
        <dbReference type="SAM" id="MobiDB-lite"/>
    </source>
</evidence>
<accession>A0A7X0JEH2</accession>
<reference evidence="2 3" key="1">
    <citation type="submission" date="2020-08" db="EMBL/GenBank/DDBJ databases">
        <title>The Agave Microbiome: Exploring the role of microbial communities in plant adaptations to desert environments.</title>
        <authorList>
            <person name="Partida-Martinez L.P."/>
        </authorList>
    </citation>
    <scope>NUCLEOTIDE SEQUENCE [LARGE SCALE GENOMIC DNA]</scope>
    <source>
        <strain evidence="2 3">AS3.13</strain>
    </source>
</reference>
<evidence type="ECO:0000313" key="3">
    <source>
        <dbReference type="Proteomes" id="UP000522313"/>
    </source>
</evidence>
<sequence length="42" mass="4398">MAPFPVHTMPRAAGANGIGRPVEDGGDKDAAPQRMSADCRFV</sequence>
<protein>
    <submittedName>
        <fullName evidence="2">Uncharacterized protein</fullName>
    </submittedName>
</protein>
<organism evidence="2 3">
    <name type="scientific">Sphingomonas endophytica</name>
    <dbReference type="NCBI Taxonomy" id="869719"/>
    <lineage>
        <taxon>Bacteria</taxon>
        <taxon>Pseudomonadati</taxon>
        <taxon>Pseudomonadota</taxon>
        <taxon>Alphaproteobacteria</taxon>
        <taxon>Sphingomonadales</taxon>
        <taxon>Sphingomonadaceae</taxon>
        <taxon>Sphingomonas</taxon>
    </lineage>
</organism>
<dbReference type="AlphaFoldDB" id="A0A7X0JEH2"/>